<dbReference type="InterPro" id="IPR013083">
    <property type="entry name" value="Znf_RING/FYVE/PHD"/>
</dbReference>
<evidence type="ECO:0000256" key="15">
    <source>
        <dbReference type="SAM" id="SignalP"/>
    </source>
</evidence>
<dbReference type="GO" id="GO:0042545">
    <property type="term" value="P:cell wall modification"/>
    <property type="evidence" value="ECO:0007669"/>
    <property type="project" value="InterPro"/>
</dbReference>
<dbReference type="PROSITE" id="PS51925">
    <property type="entry name" value="SWIB_MDM2"/>
    <property type="match status" value="1"/>
</dbReference>
<feature type="signal peptide" evidence="15">
    <location>
        <begin position="1"/>
        <end position="27"/>
    </location>
</feature>
<dbReference type="SUPFAM" id="SSF51126">
    <property type="entry name" value="Pectin lyase-like"/>
    <property type="match status" value="1"/>
</dbReference>
<keyword evidence="8 15" id="KW-0732">Signal</keyword>
<keyword evidence="12" id="KW-0063">Aspartyl esterase</keyword>
<dbReference type="InterPro" id="IPR045894">
    <property type="entry name" value="At5g08430-like"/>
</dbReference>
<organism evidence="18 19">
    <name type="scientific">Lithocarpus litseifolius</name>
    <dbReference type="NCBI Taxonomy" id="425828"/>
    <lineage>
        <taxon>Eukaryota</taxon>
        <taxon>Viridiplantae</taxon>
        <taxon>Streptophyta</taxon>
        <taxon>Embryophyta</taxon>
        <taxon>Tracheophyta</taxon>
        <taxon>Spermatophyta</taxon>
        <taxon>Magnoliopsida</taxon>
        <taxon>eudicotyledons</taxon>
        <taxon>Gunneridae</taxon>
        <taxon>Pentapetalae</taxon>
        <taxon>rosids</taxon>
        <taxon>fabids</taxon>
        <taxon>Fagales</taxon>
        <taxon>Fagaceae</taxon>
        <taxon>Lithocarpus</taxon>
    </lineage>
</organism>
<dbReference type="Gene3D" id="1.10.245.10">
    <property type="entry name" value="SWIB/MDM2 domain"/>
    <property type="match status" value="1"/>
</dbReference>
<dbReference type="AlphaFoldDB" id="A0AAW2C6R1"/>
<feature type="domain" description="DM2" evidence="17">
    <location>
        <begin position="647"/>
        <end position="730"/>
    </location>
</feature>
<dbReference type="Pfam" id="PF02201">
    <property type="entry name" value="SWIB"/>
    <property type="match status" value="1"/>
</dbReference>
<dbReference type="SUPFAM" id="SSF159042">
    <property type="entry name" value="Plus3-like"/>
    <property type="match status" value="1"/>
</dbReference>
<evidence type="ECO:0000256" key="1">
    <source>
        <dbReference type="ARBA" id="ARBA00004191"/>
    </source>
</evidence>
<comment type="pathway">
    <text evidence="2">Glycan metabolism; pectin degradation; 2-dehydro-3-deoxy-D-gluconate from pectin: step 1/5.</text>
</comment>
<gene>
    <name evidence="18" type="ORF">SO802_023619</name>
</gene>
<comment type="caution">
    <text evidence="18">The sequence shown here is derived from an EMBL/GenBank/DDBJ whole genome shotgun (WGS) entry which is preliminary data.</text>
</comment>
<evidence type="ECO:0000256" key="9">
    <source>
        <dbReference type="ARBA" id="ARBA00022771"/>
    </source>
</evidence>
<keyword evidence="6" id="KW-0964">Secreted</keyword>
<evidence type="ECO:0000259" key="17">
    <source>
        <dbReference type="PROSITE" id="PS51925"/>
    </source>
</evidence>
<dbReference type="GO" id="GO:0030599">
    <property type="term" value="F:pectinesterase activity"/>
    <property type="evidence" value="ECO:0007669"/>
    <property type="project" value="UniProtKB-EC"/>
</dbReference>
<dbReference type="InterPro" id="IPR003121">
    <property type="entry name" value="SWIB_MDM2_domain"/>
</dbReference>
<comment type="subcellular location">
    <subcellularLocation>
        <location evidence="1">Secreted</location>
        <location evidence="1">Cell wall</location>
    </subcellularLocation>
</comment>
<dbReference type="InterPro" id="IPR000070">
    <property type="entry name" value="Pectinesterase_cat"/>
</dbReference>
<keyword evidence="7" id="KW-0479">Metal-binding</keyword>
<evidence type="ECO:0000256" key="12">
    <source>
        <dbReference type="ARBA" id="ARBA00023085"/>
    </source>
</evidence>
<comment type="similarity">
    <text evidence="3">Belongs to the pectinesterase family.</text>
</comment>
<dbReference type="SUPFAM" id="SSF47592">
    <property type="entry name" value="SWIB/MDM2 domain"/>
    <property type="match status" value="1"/>
</dbReference>
<dbReference type="InterPro" id="IPR033131">
    <property type="entry name" value="Pectinesterase_Asp_AS"/>
</dbReference>
<name>A0AAW2C6R1_9ROSI</name>
<protein>
    <recommendedName>
        <fullName evidence="4">pectinesterase</fullName>
        <ecNumber evidence="4">3.1.1.11</ecNumber>
    </recommendedName>
</protein>
<dbReference type="Pfam" id="PF01095">
    <property type="entry name" value="Pectinesterase"/>
    <property type="match status" value="1"/>
</dbReference>
<dbReference type="GO" id="GO:0008270">
    <property type="term" value="F:zinc ion binding"/>
    <property type="evidence" value="ECO:0007669"/>
    <property type="project" value="UniProtKB-KW"/>
</dbReference>
<keyword evidence="19" id="KW-1185">Reference proteome</keyword>
<dbReference type="InterPro" id="IPR011050">
    <property type="entry name" value="Pectin_lyase_fold/virulence"/>
</dbReference>
<dbReference type="InterPro" id="IPR036885">
    <property type="entry name" value="SWIB_MDM2_dom_sf"/>
</dbReference>
<evidence type="ECO:0000313" key="18">
    <source>
        <dbReference type="EMBL" id="KAK9993916.1"/>
    </source>
</evidence>
<evidence type="ECO:0000256" key="4">
    <source>
        <dbReference type="ARBA" id="ARBA00013229"/>
    </source>
</evidence>
<dbReference type="Proteomes" id="UP001459277">
    <property type="component" value="Unassembled WGS sequence"/>
</dbReference>
<dbReference type="InterPro" id="IPR004343">
    <property type="entry name" value="Plus-3_dom"/>
</dbReference>
<feature type="chain" id="PRO_5043688300" description="pectinesterase" evidence="15">
    <location>
        <begin position="28"/>
        <end position="942"/>
    </location>
</feature>
<dbReference type="Gene3D" id="3.30.40.10">
    <property type="entry name" value="Zinc/RING finger domain, C3HC4 (zinc finger)"/>
    <property type="match status" value="1"/>
</dbReference>
<dbReference type="SMART" id="SM00249">
    <property type="entry name" value="PHD"/>
    <property type="match status" value="1"/>
</dbReference>
<dbReference type="SUPFAM" id="SSF57903">
    <property type="entry name" value="FYVE/PHD zinc finger"/>
    <property type="match status" value="1"/>
</dbReference>
<evidence type="ECO:0000256" key="11">
    <source>
        <dbReference type="ARBA" id="ARBA00022833"/>
    </source>
</evidence>
<dbReference type="EMBL" id="JAZDWU010000008">
    <property type="protein sequence ID" value="KAK9993916.1"/>
    <property type="molecule type" value="Genomic_DNA"/>
</dbReference>
<dbReference type="EC" id="3.1.1.11" evidence="4"/>
<evidence type="ECO:0000256" key="8">
    <source>
        <dbReference type="ARBA" id="ARBA00022729"/>
    </source>
</evidence>
<dbReference type="PANTHER" id="PTHR46851:SF22">
    <property type="entry name" value="ZINC ION BINDING _ DNA BINDING PROTEIN"/>
    <property type="match status" value="1"/>
</dbReference>
<evidence type="ECO:0000313" key="19">
    <source>
        <dbReference type="Proteomes" id="UP001459277"/>
    </source>
</evidence>
<dbReference type="PROSITE" id="PS00503">
    <property type="entry name" value="PECTINESTERASE_2"/>
    <property type="match status" value="1"/>
</dbReference>
<evidence type="ECO:0000256" key="6">
    <source>
        <dbReference type="ARBA" id="ARBA00022525"/>
    </source>
</evidence>
<dbReference type="PANTHER" id="PTHR46851">
    <property type="entry name" value="OS01G0884500 PROTEIN"/>
    <property type="match status" value="1"/>
</dbReference>
<keyword evidence="9" id="KW-0863">Zinc-finger</keyword>
<dbReference type="InterPro" id="IPR055198">
    <property type="entry name" value="NSD_PHD"/>
</dbReference>
<dbReference type="CDD" id="cd10567">
    <property type="entry name" value="SWIB-MDM2_like"/>
    <property type="match status" value="1"/>
</dbReference>
<dbReference type="Gene3D" id="3.90.70.200">
    <property type="entry name" value="Plus-3 domain"/>
    <property type="match status" value="1"/>
</dbReference>
<sequence>MAGKMVSCVAVHAALVTFLLVSTFVIADDNTPVPGDSSQISNWFQNNVKPFQQRKGSLDSELVQAEEGVKIIKVNINGGGDFTTITDAIKSIPAGNTKRVIVHIGHGVYKEKLKIERTQPFVTLQGNPQSMPILTYDGTAAKYGTVNSASLIVESDYFVAANLIIQNSAPRPHGQSGAQATALRISGDKAAFFNCKIKGYQDTVCDDKGNHFFKDCYIEGTVDFIFGSGTSIYLNTQLYLLGRGNEISFITAHARDFPSENTGYSFIHCHINGTGHGTYLGRAWRARPRVVFSYTDMSSGVNPLGWSNNIHPERDSTVFFAENKCTGPGADPAKRAKFAKQLSDAEAKLFLSLGFIKGSSWLLPPPNISCLKSNPSSRTSTPPPSDHRPLIPLRWLPKIHRRKIESKAEGARPRKPVGDGGERDFFVELGGDCNITLSPDNYQDIIIMKKQRKQKKIIKDRDSEDWCFECKDGGKLMICDYRDCLKVYHPECVGKDDSFMENEEPWNCNRHSCLICQNTAKFYCVCCPNAVCGCCIGEVEFAPVKGKKGFCDNCLELLLLAEQIADYDTDGEKVDFNDRETYEGLFKEYWDIIKGREGLTVDNVYSADAQLKKRGRCSDSVRIGKAKECKKLIISERAMKKKKVSKAIEFIGWGSIPLIKFLTSIGKDATKQLSQYDVESIISGYIQEKNLFHPKKKRRILCDPMLYSLFRRKSVDKNQIYSLLDIHFVANLEQSEDDESEDEDEIILGEKKNKNITAAFKKQKTLSSSRTCQEEEVNRTMKESGFASIVAENIKLVYLRKSLVERLLKQPESFDCKVVGSFVRTKTDPADYQRHTSHQLLQVRGIKKNASEVLLQVSNMPIDLHITMLSDCDFTKEECEDLQQMVENGLLKKPTVVELEQKARSLHEDITKHWIEMELVKLQKSIDRANEKGWRAEYPFME</sequence>
<dbReference type="Gene3D" id="2.160.20.10">
    <property type="entry name" value="Single-stranded right-handed beta-helix, Pectin lyase-like"/>
    <property type="match status" value="1"/>
</dbReference>
<dbReference type="InterPro" id="IPR058668">
    <property type="entry name" value="NERD_dom"/>
</dbReference>
<dbReference type="GO" id="GO:0003677">
    <property type="term" value="F:DNA binding"/>
    <property type="evidence" value="ECO:0007669"/>
    <property type="project" value="InterPro"/>
</dbReference>
<feature type="region of interest" description="Disordered" evidence="14">
    <location>
        <begin position="372"/>
        <end position="391"/>
    </location>
</feature>
<feature type="active site" evidence="13">
    <location>
        <position position="223"/>
    </location>
</feature>
<dbReference type="FunFam" id="2.160.20.10:FF:000008">
    <property type="entry name" value="Pectinesterase"/>
    <property type="match status" value="1"/>
</dbReference>
<dbReference type="Pfam" id="PF25980">
    <property type="entry name" value="NERD_plant"/>
    <property type="match status" value="1"/>
</dbReference>
<dbReference type="Pfam" id="PF03126">
    <property type="entry name" value="Plus-3"/>
    <property type="match status" value="1"/>
</dbReference>
<dbReference type="CDD" id="cd15568">
    <property type="entry name" value="PHD5_NSD"/>
    <property type="match status" value="1"/>
</dbReference>
<dbReference type="Pfam" id="PF22908">
    <property type="entry name" value="PHD_NSD"/>
    <property type="match status" value="1"/>
</dbReference>
<evidence type="ECO:0000259" key="16">
    <source>
        <dbReference type="PROSITE" id="PS51360"/>
    </source>
</evidence>
<evidence type="ECO:0000256" key="2">
    <source>
        <dbReference type="ARBA" id="ARBA00005184"/>
    </source>
</evidence>
<evidence type="ECO:0000256" key="14">
    <source>
        <dbReference type="SAM" id="MobiDB-lite"/>
    </source>
</evidence>
<proteinExistence type="inferred from homology"/>
<reference evidence="18 19" key="1">
    <citation type="submission" date="2024-01" db="EMBL/GenBank/DDBJ databases">
        <title>A telomere-to-telomere, gap-free genome of sweet tea (Lithocarpus litseifolius).</title>
        <authorList>
            <person name="Zhou J."/>
        </authorList>
    </citation>
    <scope>NUCLEOTIDE SEQUENCE [LARGE SCALE GENOMIC DNA]</scope>
    <source>
        <strain evidence="18">Zhou-2022a</strain>
        <tissue evidence="18">Leaf</tissue>
    </source>
</reference>
<evidence type="ECO:0000256" key="7">
    <source>
        <dbReference type="ARBA" id="ARBA00022723"/>
    </source>
</evidence>
<evidence type="ECO:0000256" key="3">
    <source>
        <dbReference type="ARBA" id="ARBA00008891"/>
    </source>
</evidence>
<keyword evidence="11" id="KW-0862">Zinc</keyword>
<feature type="domain" description="Plus3" evidence="16">
    <location>
        <begin position="788"/>
        <end position="911"/>
    </location>
</feature>
<evidence type="ECO:0000256" key="10">
    <source>
        <dbReference type="ARBA" id="ARBA00022801"/>
    </source>
</evidence>
<evidence type="ECO:0000256" key="5">
    <source>
        <dbReference type="ARBA" id="ARBA00022512"/>
    </source>
</evidence>
<dbReference type="InterPro" id="IPR036128">
    <property type="entry name" value="Plus3-like_sf"/>
</dbReference>
<dbReference type="InterPro" id="IPR001965">
    <property type="entry name" value="Znf_PHD"/>
</dbReference>
<keyword evidence="10" id="KW-0378">Hydrolase</keyword>
<dbReference type="InterPro" id="IPR011011">
    <property type="entry name" value="Znf_FYVE_PHD"/>
</dbReference>
<evidence type="ECO:0000256" key="13">
    <source>
        <dbReference type="PROSITE-ProRule" id="PRU10040"/>
    </source>
</evidence>
<dbReference type="PROSITE" id="PS51360">
    <property type="entry name" value="PLUS3"/>
    <property type="match status" value="1"/>
</dbReference>
<dbReference type="InterPro" id="IPR012334">
    <property type="entry name" value="Pectin_lyas_fold"/>
</dbReference>
<dbReference type="SMART" id="SM00719">
    <property type="entry name" value="Plus3"/>
    <property type="match status" value="1"/>
</dbReference>
<keyword evidence="5" id="KW-0134">Cell wall</keyword>
<accession>A0AAW2C6R1</accession>